<proteinExistence type="predicted"/>
<name>A0A2I4DU63_JUGRE</name>
<evidence type="ECO:0000256" key="1">
    <source>
        <dbReference type="SAM" id="MobiDB-lite"/>
    </source>
</evidence>
<keyword evidence="2" id="KW-1185">Reference proteome</keyword>
<dbReference type="AlphaFoldDB" id="A0A2I4DU63"/>
<feature type="region of interest" description="Disordered" evidence="1">
    <location>
        <begin position="69"/>
        <end position="95"/>
    </location>
</feature>
<accession>A0A2I4DU63</accession>
<dbReference type="InParanoid" id="A0A2I4DU63"/>
<dbReference type="Proteomes" id="UP000235220">
    <property type="component" value="Chromosome 12"/>
</dbReference>
<sequence>MLITLLLPKMKRKEVRICLLLAFIFITSGCYYFTAMRIRSAESAVDFKFKPAKARESSAAGFMTATWNKSGMQNNRKVPSAPNPIGNRHPPSRHN</sequence>
<dbReference type="OrthoDB" id="912098at2759"/>
<dbReference type="KEGG" id="jre:108983498"/>
<dbReference type="RefSeq" id="XP_018810685.1">
    <property type="nucleotide sequence ID" value="XM_018955140.2"/>
</dbReference>
<organism evidence="2 3">
    <name type="scientific">Juglans regia</name>
    <name type="common">English walnut</name>
    <dbReference type="NCBI Taxonomy" id="51240"/>
    <lineage>
        <taxon>Eukaryota</taxon>
        <taxon>Viridiplantae</taxon>
        <taxon>Streptophyta</taxon>
        <taxon>Embryophyta</taxon>
        <taxon>Tracheophyta</taxon>
        <taxon>Spermatophyta</taxon>
        <taxon>Magnoliopsida</taxon>
        <taxon>eudicotyledons</taxon>
        <taxon>Gunneridae</taxon>
        <taxon>Pentapetalae</taxon>
        <taxon>rosids</taxon>
        <taxon>fabids</taxon>
        <taxon>Fagales</taxon>
        <taxon>Juglandaceae</taxon>
        <taxon>Juglans</taxon>
    </lineage>
</organism>
<evidence type="ECO:0000313" key="3">
    <source>
        <dbReference type="RefSeq" id="XP_018810685.1"/>
    </source>
</evidence>
<evidence type="ECO:0000313" key="2">
    <source>
        <dbReference type="Proteomes" id="UP000235220"/>
    </source>
</evidence>
<gene>
    <name evidence="3" type="primary">LOC108983498</name>
</gene>
<protein>
    <submittedName>
        <fullName evidence="3">CLAVATA3/ESR (CLE)-related protein 46-like isoform X1</fullName>
    </submittedName>
</protein>
<reference evidence="3" key="1">
    <citation type="submission" date="2025-08" db="UniProtKB">
        <authorList>
            <consortium name="RefSeq"/>
        </authorList>
    </citation>
    <scope>IDENTIFICATION</scope>
    <source>
        <tissue evidence="3">Leaves</tissue>
    </source>
</reference>
<dbReference type="GeneID" id="108983498"/>